<evidence type="ECO:0000259" key="2">
    <source>
        <dbReference type="Pfam" id="PF13439"/>
    </source>
</evidence>
<dbReference type="SUPFAM" id="SSF53756">
    <property type="entry name" value="UDP-Glycosyltransferase/glycogen phosphorylase"/>
    <property type="match status" value="1"/>
</dbReference>
<gene>
    <name evidence="3" type="ORF">RB2654_12219</name>
</gene>
<sequence length="359" mass="38496">MRVVQVINSFGLDRGGAERLARGLHSDLLDLGADAHIIALEPCATDGLKNARSLGIANPRDPRAAIRLARALGPLATPDSVVHGHLFPTILHLSMLRRAGRIAAPCTMTEHNTWNKRRDSGLWRRLDRAIYSQFDRIAAISTQTRDALTTAHPQVAAKTVTVRNGAALRFATPPERPDTSTPPTILTVARLARAKNIETALSALHLIADRPWNYVVAGDGALRPVLEARANELGIADRVTFLGNVTDVTELLRSADIFLLPSLWEGFGLAAVEAMNAALPVVASDVPGLSDIVAPVGNPVIAPDDVQGFAQALGRLIDAPAQRSQLGLAGFEAAKGYDKVGMARDYLAMWRDLPERVAA</sequence>
<dbReference type="eggNOG" id="COG0438">
    <property type="taxonomic scope" value="Bacteria"/>
</dbReference>
<dbReference type="STRING" id="314271.RB2654_12219"/>
<dbReference type="InterPro" id="IPR001296">
    <property type="entry name" value="Glyco_trans_1"/>
</dbReference>
<dbReference type="PANTHER" id="PTHR12526:SF630">
    <property type="entry name" value="GLYCOSYLTRANSFERASE"/>
    <property type="match status" value="1"/>
</dbReference>
<accession>A3VCG9</accession>
<dbReference type="HOGENOM" id="CLU_009583_0_3_5"/>
<name>A3VCG9_9RHOB</name>
<dbReference type="Pfam" id="PF13439">
    <property type="entry name" value="Glyco_transf_4"/>
    <property type="match status" value="1"/>
</dbReference>
<dbReference type="RefSeq" id="WP_008331966.1">
    <property type="nucleotide sequence ID" value="NZ_CH902578.1"/>
</dbReference>
<keyword evidence="4" id="KW-1185">Reference proteome</keyword>
<dbReference type="Gene3D" id="3.40.50.2000">
    <property type="entry name" value="Glycogen Phosphorylase B"/>
    <property type="match status" value="2"/>
</dbReference>
<reference evidence="3 4" key="1">
    <citation type="journal article" date="2010" name="J. Bacteriol.">
        <title>Genome sequences of Pelagibaca bermudensis HTCC2601T and Maritimibacter alkaliphilus HTCC2654T, the type strains of two marine Roseobacter genera.</title>
        <authorList>
            <person name="Thrash J.C."/>
            <person name="Cho J.C."/>
            <person name="Ferriera S."/>
            <person name="Johnson J."/>
            <person name="Vergin K.L."/>
            <person name="Giovannoni S.J."/>
        </authorList>
    </citation>
    <scope>NUCLEOTIDE SEQUENCE [LARGE SCALE GENOMIC DNA]</scope>
    <source>
        <strain evidence="3 4">HTCC2654</strain>
    </source>
</reference>
<dbReference type="OrthoDB" id="9790710at2"/>
<evidence type="ECO:0000313" key="3">
    <source>
        <dbReference type="EMBL" id="EAQ13835.1"/>
    </source>
</evidence>
<dbReference type="PANTHER" id="PTHR12526">
    <property type="entry name" value="GLYCOSYLTRANSFERASE"/>
    <property type="match status" value="1"/>
</dbReference>
<protein>
    <submittedName>
        <fullName evidence="3">Putative lipopolysaccharide biosynthesis protein</fullName>
    </submittedName>
</protein>
<dbReference type="CDD" id="cd03801">
    <property type="entry name" value="GT4_PimA-like"/>
    <property type="match status" value="1"/>
</dbReference>
<evidence type="ECO:0000313" key="4">
    <source>
        <dbReference type="Proteomes" id="UP000002931"/>
    </source>
</evidence>
<dbReference type="Pfam" id="PF00534">
    <property type="entry name" value="Glycos_transf_1"/>
    <property type="match status" value="1"/>
</dbReference>
<dbReference type="EMBL" id="AAMT01000003">
    <property type="protein sequence ID" value="EAQ13835.1"/>
    <property type="molecule type" value="Genomic_DNA"/>
</dbReference>
<evidence type="ECO:0000259" key="1">
    <source>
        <dbReference type="Pfam" id="PF00534"/>
    </source>
</evidence>
<dbReference type="GO" id="GO:0016757">
    <property type="term" value="F:glycosyltransferase activity"/>
    <property type="evidence" value="ECO:0007669"/>
    <property type="project" value="InterPro"/>
</dbReference>
<feature type="domain" description="Glycosyltransferase subfamily 4-like N-terminal" evidence="2">
    <location>
        <begin position="15"/>
        <end position="166"/>
    </location>
</feature>
<dbReference type="AlphaFoldDB" id="A3VCG9"/>
<proteinExistence type="predicted"/>
<feature type="domain" description="Glycosyl transferase family 1" evidence="1">
    <location>
        <begin position="180"/>
        <end position="327"/>
    </location>
</feature>
<dbReference type="Proteomes" id="UP000002931">
    <property type="component" value="Unassembled WGS sequence"/>
</dbReference>
<dbReference type="InterPro" id="IPR028098">
    <property type="entry name" value="Glyco_trans_4-like_N"/>
</dbReference>
<comment type="caution">
    <text evidence="3">The sequence shown here is derived from an EMBL/GenBank/DDBJ whole genome shotgun (WGS) entry which is preliminary data.</text>
</comment>
<organism evidence="3 4">
    <name type="scientific">Maritimibacter alkaliphilus HTCC2654</name>
    <dbReference type="NCBI Taxonomy" id="314271"/>
    <lineage>
        <taxon>Bacteria</taxon>
        <taxon>Pseudomonadati</taxon>
        <taxon>Pseudomonadota</taxon>
        <taxon>Alphaproteobacteria</taxon>
        <taxon>Rhodobacterales</taxon>
        <taxon>Roseobacteraceae</taxon>
        <taxon>Maritimibacter</taxon>
    </lineage>
</organism>